<reference evidence="1" key="1">
    <citation type="journal article" date="2021" name="Front. Microbiol.">
        <title>Comprehensive Comparative Genomics and Phenotyping of Methylobacterium Species.</title>
        <authorList>
            <person name="Alessa O."/>
            <person name="Ogura Y."/>
            <person name="Fujitani Y."/>
            <person name="Takami H."/>
            <person name="Hayashi T."/>
            <person name="Sahin N."/>
            <person name="Tani A."/>
        </authorList>
    </citation>
    <scope>NUCLEOTIDE SEQUENCE</scope>
    <source>
        <strain evidence="1">DSM 19015</strain>
    </source>
</reference>
<evidence type="ECO:0000313" key="1">
    <source>
        <dbReference type="EMBL" id="GJD97644.1"/>
    </source>
</evidence>
<gene>
    <name evidence="1" type="ORF">OCOJLMKI_4877</name>
</gene>
<organism evidence="1 2">
    <name type="scientific">Methylobacterium iners</name>
    <dbReference type="NCBI Taxonomy" id="418707"/>
    <lineage>
        <taxon>Bacteria</taxon>
        <taxon>Pseudomonadati</taxon>
        <taxon>Pseudomonadota</taxon>
        <taxon>Alphaproteobacteria</taxon>
        <taxon>Hyphomicrobiales</taxon>
        <taxon>Methylobacteriaceae</taxon>
        <taxon>Methylobacterium</taxon>
    </lineage>
</organism>
<dbReference type="EMBL" id="BPQP01000097">
    <property type="protein sequence ID" value="GJD97644.1"/>
    <property type="molecule type" value="Genomic_DNA"/>
</dbReference>
<dbReference type="Proteomes" id="UP001055125">
    <property type="component" value="Unassembled WGS sequence"/>
</dbReference>
<evidence type="ECO:0008006" key="3">
    <source>
        <dbReference type="Google" id="ProtNLM"/>
    </source>
</evidence>
<reference evidence="1" key="2">
    <citation type="submission" date="2021-08" db="EMBL/GenBank/DDBJ databases">
        <authorList>
            <person name="Tani A."/>
            <person name="Ola A."/>
            <person name="Ogura Y."/>
            <person name="Katsura K."/>
            <person name="Hayashi T."/>
        </authorList>
    </citation>
    <scope>NUCLEOTIDE SEQUENCE</scope>
    <source>
        <strain evidence="1">DSM 19015</strain>
    </source>
</reference>
<evidence type="ECO:0000313" key="2">
    <source>
        <dbReference type="Proteomes" id="UP001055125"/>
    </source>
</evidence>
<sequence>MNPYWQGHEAFNPGKSREVSPFSKKASAAIAVWQEGWEAGDLVQRRAEERKAQVAERSQPNN</sequence>
<accession>A0ABQ4S3H9</accession>
<protein>
    <recommendedName>
        <fullName evidence="3">Ribosome modulation factor</fullName>
    </recommendedName>
</protein>
<name>A0ABQ4S3H9_9HYPH</name>
<comment type="caution">
    <text evidence="1">The sequence shown here is derived from an EMBL/GenBank/DDBJ whole genome shotgun (WGS) entry which is preliminary data.</text>
</comment>
<proteinExistence type="predicted"/>
<keyword evidence="2" id="KW-1185">Reference proteome</keyword>